<dbReference type="InterPro" id="IPR031883">
    <property type="entry name" value="DUF4763"/>
</dbReference>
<keyword evidence="2" id="KW-1185">Reference proteome</keyword>
<evidence type="ECO:0000313" key="1">
    <source>
        <dbReference type="EMBL" id="SPP89562.1"/>
    </source>
</evidence>
<protein>
    <submittedName>
        <fullName evidence="1">Uncharacterized protein</fullName>
    </submittedName>
</protein>
<gene>
    <name evidence="1" type="ORF">DGUA_6G020209</name>
</gene>
<reference evidence="2" key="1">
    <citation type="submission" date="2018-01" db="EMBL/GenBank/DDBJ databases">
        <authorList>
            <person name="Alioto T."/>
            <person name="Alioto T."/>
        </authorList>
    </citation>
    <scope>NUCLEOTIDE SEQUENCE [LARGE SCALE GENOMIC DNA]</scope>
</reference>
<dbReference type="Proteomes" id="UP000268350">
    <property type="component" value="Unassembled WGS sequence"/>
</dbReference>
<dbReference type="OMA" id="QCEISEM"/>
<name>A0A3B0KA23_DROGU</name>
<dbReference type="OrthoDB" id="7866749at2759"/>
<evidence type="ECO:0000313" key="2">
    <source>
        <dbReference type="Proteomes" id="UP000268350"/>
    </source>
</evidence>
<dbReference type="Pfam" id="PF15960">
    <property type="entry name" value="DUF4763"/>
    <property type="match status" value="1"/>
</dbReference>
<proteinExistence type="predicted"/>
<sequence length="347" mass="41061">MDITTKDELEVIDCSKMPLDRMDLIRRTLKCLTIEIFDYDAAVSFTGEEEELSIEPTPDTEDAIQDDEDRAIRAVAEIDCLIQRIELMQLAIRHRPNEDMSEKRMAEEEKQQEEEYLTRFQLICKEVEGKRKQLGVKIEVAEPKPEQPHPLELTCQEKLEVRRLQHAYHRLQCEISDLISSYQKLRSIPRTFRLHLCAMNKQLRLMSTRVQGFNKWTKQVHSEIRECLERYQHLMHHKISKIEAQKTAKVHIYRFFARNKFFLMKSRMPREVRDFRGEIDDLCSFITDLSVEMEQRFDKFEQSNRAKNQCSNVENDLNAPLEEMHSALSAVIKGKPNKFKKLKNSTN</sequence>
<accession>A0A3B0KA23</accession>
<dbReference type="AlphaFoldDB" id="A0A3B0KA23"/>
<dbReference type="EMBL" id="OUUW01000023">
    <property type="protein sequence ID" value="SPP89562.1"/>
    <property type="molecule type" value="Genomic_DNA"/>
</dbReference>
<organism evidence="1 2">
    <name type="scientific">Drosophila guanche</name>
    <name type="common">Fruit fly</name>
    <dbReference type="NCBI Taxonomy" id="7266"/>
    <lineage>
        <taxon>Eukaryota</taxon>
        <taxon>Metazoa</taxon>
        <taxon>Ecdysozoa</taxon>
        <taxon>Arthropoda</taxon>
        <taxon>Hexapoda</taxon>
        <taxon>Insecta</taxon>
        <taxon>Pterygota</taxon>
        <taxon>Neoptera</taxon>
        <taxon>Endopterygota</taxon>
        <taxon>Diptera</taxon>
        <taxon>Brachycera</taxon>
        <taxon>Muscomorpha</taxon>
        <taxon>Ephydroidea</taxon>
        <taxon>Drosophilidae</taxon>
        <taxon>Drosophila</taxon>
        <taxon>Sophophora</taxon>
    </lineage>
</organism>